<organism evidence="1 2">
    <name type="scientific">Hydrogenimonas thermophila</name>
    <dbReference type="NCBI Taxonomy" id="223786"/>
    <lineage>
        <taxon>Bacteria</taxon>
        <taxon>Pseudomonadati</taxon>
        <taxon>Campylobacterota</taxon>
        <taxon>Epsilonproteobacteria</taxon>
        <taxon>Campylobacterales</taxon>
        <taxon>Hydrogenimonadaceae</taxon>
        <taxon>Hydrogenimonas</taxon>
    </lineage>
</organism>
<protein>
    <recommendedName>
        <fullName evidence="3">DUF3187 domain-containing protein</fullName>
    </recommendedName>
</protein>
<name>A0A1I5Q495_9BACT</name>
<dbReference type="SUPFAM" id="SSF56935">
    <property type="entry name" value="Porins"/>
    <property type="match status" value="2"/>
</dbReference>
<keyword evidence="2" id="KW-1185">Reference proteome</keyword>
<dbReference type="SUPFAM" id="SSF103647">
    <property type="entry name" value="TSP type-3 repeat"/>
    <property type="match status" value="1"/>
</dbReference>
<dbReference type="OrthoDB" id="5333527at2"/>
<gene>
    <name evidence="1" type="ORF">SAMN05216234_11830</name>
</gene>
<dbReference type="GO" id="GO:0005509">
    <property type="term" value="F:calcium ion binding"/>
    <property type="evidence" value="ECO:0007669"/>
    <property type="project" value="InterPro"/>
</dbReference>
<dbReference type="Gene3D" id="2.40.160.10">
    <property type="entry name" value="Porin"/>
    <property type="match status" value="1"/>
</dbReference>
<sequence length="275" mass="31520">MNFIIKTIFLTILSSVVLFGFSDIDFDGVDDSIDKCPNTPITDLVDENGCSIKSVIVDQYFDMIFGVSYSQLNYRSNKKTDTYTTTAQVDYYRGNFTLQFQSSYFRSDGSRRSDKGWNDTSVSANYKWKLASDFTVRAGIGLVLPTYDTGYSNNKTDYTVNLNCNYKVEEWSFFAGYNYMLVGDNDVITKNEIIRYQNTDAFNLGVGYDFTPKLNASISYYQSDSIYRDVETIKNISLYGFYSIDSNWFTTISYAKGLTDSTSDNYVELRVGYYF</sequence>
<dbReference type="InterPro" id="IPR023614">
    <property type="entry name" value="Porin_dom_sf"/>
</dbReference>
<dbReference type="Proteomes" id="UP000199227">
    <property type="component" value="Unassembled WGS sequence"/>
</dbReference>
<dbReference type="STRING" id="223786.SAMN05216234_11830"/>
<evidence type="ECO:0008006" key="3">
    <source>
        <dbReference type="Google" id="ProtNLM"/>
    </source>
</evidence>
<reference evidence="1 2" key="1">
    <citation type="submission" date="2016-10" db="EMBL/GenBank/DDBJ databases">
        <authorList>
            <person name="de Groot N.N."/>
        </authorList>
    </citation>
    <scope>NUCLEOTIDE SEQUENCE [LARGE SCALE GENOMIC DNA]</scope>
    <source>
        <strain evidence="1 2">EP1-55-1</strain>
    </source>
</reference>
<proteinExistence type="predicted"/>
<dbReference type="RefSeq" id="WP_092912474.1">
    <property type="nucleotide sequence ID" value="NZ_FOXB01000018.1"/>
</dbReference>
<dbReference type="AlphaFoldDB" id="A0A1I5Q495"/>
<dbReference type="InterPro" id="IPR028974">
    <property type="entry name" value="TSP_type-3_rpt"/>
</dbReference>
<dbReference type="EMBL" id="FOXB01000018">
    <property type="protein sequence ID" value="SFP41022.1"/>
    <property type="molecule type" value="Genomic_DNA"/>
</dbReference>
<evidence type="ECO:0000313" key="2">
    <source>
        <dbReference type="Proteomes" id="UP000199227"/>
    </source>
</evidence>
<accession>A0A1I5Q495</accession>
<evidence type="ECO:0000313" key="1">
    <source>
        <dbReference type="EMBL" id="SFP41022.1"/>
    </source>
</evidence>